<dbReference type="InterPro" id="IPR016047">
    <property type="entry name" value="M23ase_b-sheet_dom"/>
</dbReference>
<protein>
    <submittedName>
        <fullName evidence="2">Murein hydrolase activator EnvC</fullName>
    </submittedName>
</protein>
<accession>A0A645CA51</accession>
<dbReference type="PANTHER" id="PTHR21666:SF270">
    <property type="entry name" value="MUREIN HYDROLASE ACTIVATOR ENVC"/>
    <property type="match status" value="1"/>
</dbReference>
<organism evidence="2">
    <name type="scientific">bioreactor metagenome</name>
    <dbReference type="NCBI Taxonomy" id="1076179"/>
    <lineage>
        <taxon>unclassified sequences</taxon>
        <taxon>metagenomes</taxon>
        <taxon>ecological metagenomes</taxon>
    </lineage>
</organism>
<feature type="domain" description="M23ase beta-sheet core" evidence="1">
    <location>
        <begin position="2"/>
        <end position="77"/>
    </location>
</feature>
<dbReference type="Pfam" id="PF01551">
    <property type="entry name" value="Peptidase_M23"/>
    <property type="match status" value="1"/>
</dbReference>
<name>A0A645CA51_9ZZZZ</name>
<reference evidence="2" key="1">
    <citation type="submission" date="2019-08" db="EMBL/GenBank/DDBJ databases">
        <authorList>
            <person name="Kucharzyk K."/>
            <person name="Murdoch R.W."/>
            <person name="Higgins S."/>
            <person name="Loffler F."/>
        </authorList>
    </citation>
    <scope>NUCLEOTIDE SEQUENCE</scope>
</reference>
<proteinExistence type="predicted"/>
<evidence type="ECO:0000259" key="1">
    <source>
        <dbReference type="Pfam" id="PF01551"/>
    </source>
</evidence>
<dbReference type="CDD" id="cd12797">
    <property type="entry name" value="M23_peptidase"/>
    <property type="match status" value="1"/>
</dbReference>
<dbReference type="SUPFAM" id="SSF51261">
    <property type="entry name" value="Duplicated hybrid motif"/>
    <property type="match status" value="1"/>
</dbReference>
<dbReference type="InterPro" id="IPR050570">
    <property type="entry name" value="Cell_wall_metabolism_enzyme"/>
</dbReference>
<comment type="caution">
    <text evidence="2">The sequence shown here is derived from an EMBL/GenBank/DDBJ whole genome shotgun (WGS) entry which is preliminary data.</text>
</comment>
<dbReference type="GO" id="GO:0004222">
    <property type="term" value="F:metalloendopeptidase activity"/>
    <property type="evidence" value="ECO:0007669"/>
    <property type="project" value="TreeGrafter"/>
</dbReference>
<dbReference type="Gene3D" id="2.70.70.10">
    <property type="entry name" value="Glucose Permease (Domain IIA)"/>
    <property type="match status" value="1"/>
</dbReference>
<dbReference type="PANTHER" id="PTHR21666">
    <property type="entry name" value="PEPTIDASE-RELATED"/>
    <property type="match status" value="1"/>
</dbReference>
<dbReference type="AlphaFoldDB" id="A0A645CA51"/>
<evidence type="ECO:0000313" key="2">
    <source>
        <dbReference type="EMBL" id="MPM73807.1"/>
    </source>
</evidence>
<dbReference type="InterPro" id="IPR011055">
    <property type="entry name" value="Dup_hybrid_motif"/>
</dbReference>
<keyword evidence="2" id="KW-0378">Hydrolase</keyword>
<dbReference type="EMBL" id="VSSQ01025581">
    <property type="protein sequence ID" value="MPM73807.1"/>
    <property type="molecule type" value="Genomic_DNA"/>
</dbReference>
<sequence>MSGTVVHAGWMNGYGNVVIVNHGEISTLYAHNSKLLVSVGQQVQGGQQISVVGSTGWSTGPHIHFEVRDSRGEKMDPTSYYIY</sequence>
<gene>
    <name evidence="2" type="primary">envC_12</name>
    <name evidence="2" type="ORF">SDC9_120792</name>
</gene>